<evidence type="ECO:0000256" key="7">
    <source>
        <dbReference type="ARBA" id="ARBA00023157"/>
    </source>
</evidence>
<evidence type="ECO:0000256" key="4">
    <source>
        <dbReference type="ARBA" id="ARBA00022723"/>
    </source>
</evidence>
<keyword evidence="6" id="KW-0411">Iron-sulfur</keyword>
<dbReference type="GO" id="GO:0046872">
    <property type="term" value="F:metal ion binding"/>
    <property type="evidence" value="ECO:0007669"/>
    <property type="project" value="UniProtKB-KW"/>
</dbReference>
<dbReference type="Gene3D" id="2.102.10.10">
    <property type="entry name" value="Rieske [2Fe-2S] iron-sulphur domain"/>
    <property type="match status" value="1"/>
</dbReference>
<dbReference type="GO" id="GO:0016705">
    <property type="term" value="F:oxidoreductase activity, acting on paired donors, with incorporation or reduction of molecular oxygen"/>
    <property type="evidence" value="ECO:0007669"/>
    <property type="project" value="UniProtKB-ARBA"/>
</dbReference>
<dbReference type="CDD" id="cd03467">
    <property type="entry name" value="Rieske"/>
    <property type="match status" value="1"/>
</dbReference>
<dbReference type="Pfam" id="PF00355">
    <property type="entry name" value="Rieske"/>
    <property type="match status" value="1"/>
</dbReference>
<feature type="domain" description="Rieske" evidence="10">
    <location>
        <begin position="87"/>
        <end position="179"/>
    </location>
</feature>
<evidence type="ECO:0000313" key="11">
    <source>
        <dbReference type="EMBL" id="TDD63617.1"/>
    </source>
</evidence>
<dbReference type="SUPFAM" id="SSF50022">
    <property type="entry name" value="ISP domain"/>
    <property type="match status" value="1"/>
</dbReference>
<dbReference type="InterPro" id="IPR014349">
    <property type="entry name" value="Rieske_Fe-S_prot"/>
</dbReference>
<dbReference type="PROSITE" id="PS51296">
    <property type="entry name" value="RIESKE"/>
    <property type="match status" value="1"/>
</dbReference>
<comment type="function">
    <text evidence="1">Iron-sulfur subunit of the cytochrome bc1 complex, an essential component of the respiratory electron transport chain required for ATP synthesis. The bc1 complex catalyzes the oxidation of menaquinol and the reduction of cytochrome c in the respiratory chain. The bc1 complex operates through a Q-cycle mechanism that couples electron transfer to generation of the proton gradient that drives ATP synthesis.</text>
</comment>
<keyword evidence="5" id="KW-0408">Iron</keyword>
<dbReference type="EMBL" id="SMKU01000484">
    <property type="protein sequence ID" value="TDD63617.1"/>
    <property type="molecule type" value="Genomic_DNA"/>
</dbReference>
<feature type="compositionally biased region" description="Low complexity" evidence="9">
    <location>
        <begin position="20"/>
        <end position="32"/>
    </location>
</feature>
<dbReference type="FunFam" id="2.102.10.10:FF:000016">
    <property type="entry name" value="Nitrite reductase/ring-hydroxylating ferredoxin subunit"/>
    <property type="match status" value="1"/>
</dbReference>
<dbReference type="GO" id="GO:0051537">
    <property type="term" value="F:2 iron, 2 sulfur cluster binding"/>
    <property type="evidence" value="ECO:0007669"/>
    <property type="project" value="UniProtKB-KW"/>
</dbReference>
<dbReference type="Proteomes" id="UP000294513">
    <property type="component" value="Unassembled WGS sequence"/>
</dbReference>
<name>A0A4V2YQV5_9ACTN</name>
<keyword evidence="12" id="KW-1185">Reference proteome</keyword>
<dbReference type="GO" id="GO:0004497">
    <property type="term" value="F:monooxygenase activity"/>
    <property type="evidence" value="ECO:0007669"/>
    <property type="project" value="UniProtKB-ARBA"/>
</dbReference>
<keyword evidence="4" id="KW-0479">Metal-binding</keyword>
<dbReference type="RefSeq" id="WP_131903244.1">
    <property type="nucleotide sequence ID" value="NZ_SMKU01000484.1"/>
</dbReference>
<reference evidence="11 12" key="1">
    <citation type="submission" date="2019-03" db="EMBL/GenBank/DDBJ databases">
        <title>Draft genome sequences of novel Actinobacteria.</title>
        <authorList>
            <person name="Sahin N."/>
            <person name="Ay H."/>
            <person name="Saygin H."/>
        </authorList>
    </citation>
    <scope>NUCLEOTIDE SEQUENCE [LARGE SCALE GENOMIC DNA]</scope>
    <source>
        <strain evidence="11 12">H3C3</strain>
    </source>
</reference>
<dbReference type="PANTHER" id="PTHR10134">
    <property type="entry name" value="CYTOCHROME B-C1 COMPLEX SUBUNIT RIESKE, MITOCHONDRIAL"/>
    <property type="match status" value="1"/>
</dbReference>
<evidence type="ECO:0000256" key="5">
    <source>
        <dbReference type="ARBA" id="ARBA00023004"/>
    </source>
</evidence>
<evidence type="ECO:0000313" key="12">
    <source>
        <dbReference type="Proteomes" id="UP000294513"/>
    </source>
</evidence>
<organism evidence="11 12">
    <name type="scientific">Actinomadura rubrisoli</name>
    <dbReference type="NCBI Taxonomy" id="2530368"/>
    <lineage>
        <taxon>Bacteria</taxon>
        <taxon>Bacillati</taxon>
        <taxon>Actinomycetota</taxon>
        <taxon>Actinomycetes</taxon>
        <taxon>Streptosporangiales</taxon>
        <taxon>Thermomonosporaceae</taxon>
        <taxon>Actinomadura</taxon>
    </lineage>
</organism>
<feature type="region of interest" description="Disordered" evidence="9">
    <location>
        <begin position="55"/>
        <end position="86"/>
    </location>
</feature>
<dbReference type="InterPro" id="IPR036922">
    <property type="entry name" value="Rieske_2Fe-2S_sf"/>
</dbReference>
<evidence type="ECO:0000256" key="9">
    <source>
        <dbReference type="SAM" id="MobiDB-lite"/>
    </source>
</evidence>
<keyword evidence="7" id="KW-1015">Disulfide bond</keyword>
<evidence type="ECO:0000256" key="8">
    <source>
        <dbReference type="ARBA" id="ARBA00029586"/>
    </source>
</evidence>
<protein>
    <recommendedName>
        <fullName evidence="2">Cytochrome bc1 complex Rieske iron-sulfur subunit</fullName>
    </recommendedName>
    <alternativeName>
        <fullName evidence="8">Cytochrome bc1 reductase complex subunit QcrA</fullName>
    </alternativeName>
</protein>
<evidence type="ECO:0000256" key="3">
    <source>
        <dbReference type="ARBA" id="ARBA00022714"/>
    </source>
</evidence>
<evidence type="ECO:0000256" key="2">
    <source>
        <dbReference type="ARBA" id="ARBA00015816"/>
    </source>
</evidence>
<dbReference type="OrthoDB" id="25106at2"/>
<evidence type="ECO:0000259" key="10">
    <source>
        <dbReference type="PROSITE" id="PS51296"/>
    </source>
</evidence>
<dbReference type="AlphaFoldDB" id="A0A4V2YQV5"/>
<accession>A0A4V2YQV5</accession>
<gene>
    <name evidence="11" type="ORF">E1298_43560</name>
</gene>
<dbReference type="InterPro" id="IPR017941">
    <property type="entry name" value="Rieske_2Fe-2S"/>
</dbReference>
<keyword evidence="3" id="KW-0001">2Fe-2S</keyword>
<evidence type="ECO:0000256" key="6">
    <source>
        <dbReference type="ARBA" id="ARBA00023014"/>
    </source>
</evidence>
<proteinExistence type="predicted"/>
<feature type="region of interest" description="Disordered" evidence="9">
    <location>
        <begin position="1"/>
        <end position="32"/>
    </location>
</feature>
<evidence type="ECO:0000256" key="1">
    <source>
        <dbReference type="ARBA" id="ARBA00002494"/>
    </source>
</evidence>
<comment type="caution">
    <text evidence="11">The sequence shown here is derived from an EMBL/GenBank/DDBJ whole genome shotgun (WGS) entry which is preliminary data.</text>
</comment>
<sequence>MPQESRTQADAADVGDAAERPAAGPPAAGNTRRGLLIGAGLAGVAGLAAACGGSDDSSGDGGKGGDAGAQSPAGGTGTGGAGVGGGKELAAASEIPVGGGKVFEAEKVVVCQPAQGEFKAFSATCPHRGCSVGSVSGGTINCPCHGSKFKITDGSVANPPAKEPLKEKKVTVEGGKIMLA</sequence>
<feature type="compositionally biased region" description="Gly residues" evidence="9">
    <location>
        <begin position="74"/>
        <end position="86"/>
    </location>
</feature>